<dbReference type="Proteomes" id="UP000271098">
    <property type="component" value="Unassembled WGS sequence"/>
</dbReference>
<dbReference type="Gene3D" id="3.90.1150.10">
    <property type="entry name" value="Aspartate Aminotransferase, domain 1"/>
    <property type="match status" value="1"/>
</dbReference>
<dbReference type="AlphaFoldDB" id="A0A183EYQ8"/>
<evidence type="ECO:0000313" key="1">
    <source>
        <dbReference type="EMBL" id="VDN45102.1"/>
    </source>
</evidence>
<accession>A0A183EYQ8</accession>
<sequence length="140" mass="16195">MVPASLNGRFVIRFCVCAEHATEKDIHIAYDIISQTAAHLFRLFHFFCSSESLVSDTLVEEAELETLEEKEFGEKQKSQKNLSKEEILKQKDRATLSERRSFLVRMVSDPKCYNPKIVRHLTMSTHQKMSEDVARDLSLM</sequence>
<dbReference type="InterPro" id="IPR015422">
    <property type="entry name" value="PyrdxlP-dep_Trfase_small"/>
</dbReference>
<reference evidence="3" key="1">
    <citation type="submission" date="2016-06" db="UniProtKB">
        <authorList>
            <consortium name="WormBaseParasite"/>
        </authorList>
    </citation>
    <scope>IDENTIFICATION</scope>
</reference>
<reference evidence="1 2" key="2">
    <citation type="submission" date="2018-11" db="EMBL/GenBank/DDBJ databases">
        <authorList>
            <consortium name="Pathogen Informatics"/>
        </authorList>
    </citation>
    <scope>NUCLEOTIDE SEQUENCE [LARGE SCALE GENOMIC DNA]</scope>
</reference>
<dbReference type="WBParaSite" id="GPUH_0002612901-mRNA-1">
    <property type="protein sequence ID" value="GPUH_0002612901-mRNA-1"/>
    <property type="gene ID" value="GPUH_0002612901"/>
</dbReference>
<dbReference type="EMBL" id="UYRT01108614">
    <property type="protein sequence ID" value="VDN45102.1"/>
    <property type="molecule type" value="Genomic_DNA"/>
</dbReference>
<protein>
    <submittedName>
        <fullName evidence="3">PID domain-containing protein</fullName>
    </submittedName>
</protein>
<organism evidence="3">
    <name type="scientific">Gongylonema pulchrum</name>
    <dbReference type="NCBI Taxonomy" id="637853"/>
    <lineage>
        <taxon>Eukaryota</taxon>
        <taxon>Metazoa</taxon>
        <taxon>Ecdysozoa</taxon>
        <taxon>Nematoda</taxon>
        <taxon>Chromadorea</taxon>
        <taxon>Rhabditida</taxon>
        <taxon>Spirurina</taxon>
        <taxon>Spiruromorpha</taxon>
        <taxon>Spiruroidea</taxon>
        <taxon>Gongylonematidae</taxon>
        <taxon>Gongylonema</taxon>
    </lineage>
</organism>
<name>A0A183EYQ8_9BILA</name>
<proteinExistence type="predicted"/>
<evidence type="ECO:0000313" key="2">
    <source>
        <dbReference type="Proteomes" id="UP000271098"/>
    </source>
</evidence>
<dbReference type="OrthoDB" id="5805124at2759"/>
<keyword evidence="2" id="KW-1185">Reference proteome</keyword>
<evidence type="ECO:0000313" key="3">
    <source>
        <dbReference type="WBParaSite" id="GPUH_0002612901-mRNA-1"/>
    </source>
</evidence>
<gene>
    <name evidence="1" type="ORF">GPUH_LOCUS26099</name>
</gene>